<evidence type="ECO:0000313" key="2">
    <source>
        <dbReference type="EMBL" id="AMG36836.1"/>
    </source>
</evidence>
<dbReference type="EMBL" id="CP014060">
    <property type="protein sequence ID" value="AMG36836.1"/>
    <property type="molecule type" value="Genomic_DNA"/>
</dbReference>
<feature type="compositionally biased region" description="Low complexity" evidence="1">
    <location>
        <begin position="15"/>
        <end position="29"/>
    </location>
</feature>
<evidence type="ECO:0000256" key="1">
    <source>
        <dbReference type="SAM" id="MobiDB-lite"/>
    </source>
</evidence>
<evidence type="ECO:0000313" key="3">
    <source>
        <dbReference type="Proteomes" id="UP000060602"/>
    </source>
</evidence>
<reference evidence="3" key="1">
    <citation type="submission" date="2015-12" db="EMBL/GenBank/DDBJ databases">
        <title>FDA dAtabase for Regulatory Grade micrObial Sequences (FDA-ARGOS): Supporting development and validation of Infectious Disease Dx tests.</title>
        <authorList>
            <person name="Case J."/>
            <person name="Tallon L."/>
            <person name="Sadzewicz L."/>
            <person name="Sengamalay N."/>
            <person name="Ott S."/>
            <person name="Godinez A."/>
            <person name="Nagaraj S."/>
            <person name="Nadendla S."/>
            <person name="Sichtig H."/>
        </authorList>
    </citation>
    <scope>NUCLEOTIDE SEQUENCE [LARGE SCALE GENOMIC DNA]</scope>
    <source>
        <strain evidence="3">FDAARGOS_147</strain>
    </source>
</reference>
<feature type="region of interest" description="Disordered" evidence="1">
    <location>
        <begin position="1"/>
        <end position="29"/>
    </location>
</feature>
<organism evidence="2 3">
    <name type="scientific">Alcaligenes xylosoxydans xylosoxydans</name>
    <name type="common">Achromobacter xylosoxidans</name>
    <dbReference type="NCBI Taxonomy" id="85698"/>
    <lineage>
        <taxon>Bacteria</taxon>
        <taxon>Pseudomonadati</taxon>
        <taxon>Pseudomonadota</taxon>
        <taxon>Betaproteobacteria</taxon>
        <taxon>Burkholderiales</taxon>
        <taxon>Alcaligenaceae</taxon>
        <taxon>Achromobacter</taxon>
    </lineage>
</organism>
<dbReference type="Proteomes" id="UP000060602">
    <property type="component" value="Chromosome"/>
</dbReference>
<protein>
    <submittedName>
        <fullName evidence="2">Uncharacterized protein</fullName>
    </submittedName>
</protein>
<proteinExistence type="predicted"/>
<sequence>MTRQIHGAAQAAPDTPVESASAAASTAPEPVPATIVTTAEHCDALAGALPAWDLLPAAPFIRRVR</sequence>
<dbReference type="AlphaFoldDB" id="A0A0X8NYW7"/>
<gene>
    <name evidence="2" type="ORF">AL504_12855</name>
</gene>
<dbReference type="RefSeq" id="WP_061072253.1">
    <property type="nucleotide sequence ID" value="NZ_CP014060.2"/>
</dbReference>
<name>A0A0X8NYW7_ALCXX</name>
<accession>A0A0X8NYW7</accession>